<accession>A0A6J5FS40</accession>
<dbReference type="GO" id="GO:0008270">
    <property type="term" value="F:zinc ion binding"/>
    <property type="evidence" value="ECO:0007669"/>
    <property type="project" value="InterPro"/>
</dbReference>
<organism evidence="3 4">
    <name type="scientific">Paraburkholderia caffeinitolerans</name>
    <dbReference type="NCBI Taxonomy" id="1723730"/>
    <lineage>
        <taxon>Bacteria</taxon>
        <taxon>Pseudomonadati</taxon>
        <taxon>Pseudomonadota</taxon>
        <taxon>Betaproteobacteria</taxon>
        <taxon>Burkholderiales</taxon>
        <taxon>Burkholderiaceae</taxon>
        <taxon>Paraburkholderia</taxon>
    </lineage>
</organism>
<name>A0A6J5FS40_9BURK</name>
<dbReference type="GO" id="GO:0006281">
    <property type="term" value="P:DNA repair"/>
    <property type="evidence" value="ECO:0007669"/>
    <property type="project" value="InterPro"/>
</dbReference>
<dbReference type="GO" id="GO:0008168">
    <property type="term" value="F:methyltransferase activity"/>
    <property type="evidence" value="ECO:0007669"/>
    <property type="project" value="InterPro"/>
</dbReference>
<keyword evidence="4" id="KW-1185">Reference proteome</keyword>
<gene>
    <name evidence="3" type="ORF">LMG28688_01665</name>
</gene>
<dbReference type="Proteomes" id="UP000494119">
    <property type="component" value="Unassembled WGS sequence"/>
</dbReference>
<evidence type="ECO:0000256" key="1">
    <source>
        <dbReference type="ARBA" id="ARBA00023159"/>
    </source>
</evidence>
<dbReference type="Pfam" id="PF02805">
    <property type="entry name" value="Ada_Zn_binding"/>
    <property type="match status" value="1"/>
</dbReference>
<reference evidence="3 4" key="1">
    <citation type="submission" date="2020-04" db="EMBL/GenBank/DDBJ databases">
        <authorList>
            <person name="De Canck E."/>
        </authorList>
    </citation>
    <scope>NUCLEOTIDE SEQUENCE [LARGE SCALE GENOMIC DNA]</scope>
    <source>
        <strain evidence="3 4">LMG 28688</strain>
    </source>
</reference>
<keyword evidence="1" id="KW-0010">Activator</keyword>
<dbReference type="GO" id="GO:0006355">
    <property type="term" value="P:regulation of DNA-templated transcription"/>
    <property type="evidence" value="ECO:0007669"/>
    <property type="project" value="InterPro"/>
</dbReference>
<dbReference type="InterPro" id="IPR035451">
    <property type="entry name" value="Ada-like_dom_sf"/>
</dbReference>
<protein>
    <recommendedName>
        <fullName evidence="2">Ada DNA repair metal-binding domain-containing protein</fullName>
    </recommendedName>
</protein>
<dbReference type="InterPro" id="IPR004026">
    <property type="entry name" value="Ada_DNA_repair_Zn-bd"/>
</dbReference>
<dbReference type="GO" id="GO:0003677">
    <property type="term" value="F:DNA binding"/>
    <property type="evidence" value="ECO:0007669"/>
    <property type="project" value="InterPro"/>
</dbReference>
<dbReference type="SUPFAM" id="SSF57884">
    <property type="entry name" value="Ada DNA repair protein, N-terminal domain (N-Ada 10)"/>
    <property type="match status" value="1"/>
</dbReference>
<dbReference type="EMBL" id="CADIKL010000006">
    <property type="protein sequence ID" value="CAB3783527.1"/>
    <property type="molecule type" value="Genomic_DNA"/>
</dbReference>
<evidence type="ECO:0000313" key="3">
    <source>
        <dbReference type="EMBL" id="CAB3783527.1"/>
    </source>
</evidence>
<evidence type="ECO:0000313" key="4">
    <source>
        <dbReference type="Proteomes" id="UP000494119"/>
    </source>
</evidence>
<feature type="domain" description="Ada DNA repair metal-binding" evidence="2">
    <location>
        <begin position="16"/>
        <end position="63"/>
    </location>
</feature>
<dbReference type="Gene3D" id="3.40.10.10">
    <property type="entry name" value="DNA Methylphosphotriester Repair Domain"/>
    <property type="match status" value="1"/>
</dbReference>
<dbReference type="AlphaFoldDB" id="A0A6J5FS40"/>
<sequence length="73" mass="8190">MPLVLTTIDAPESDACYLALKARDARFDGAFFAAVSTGMYCRPVCRVKTPRRENIRFYRHAAELPCAPRPARS</sequence>
<proteinExistence type="predicted"/>
<evidence type="ECO:0000259" key="2">
    <source>
        <dbReference type="Pfam" id="PF02805"/>
    </source>
</evidence>